<dbReference type="PANTHER" id="PTHR30582:SF2">
    <property type="entry name" value="L,D-TRANSPEPTIDASE YCIB-RELATED"/>
    <property type="match status" value="1"/>
</dbReference>
<keyword evidence="5" id="KW-0012">Acyltransferase</keyword>
<evidence type="ECO:0000256" key="5">
    <source>
        <dbReference type="ARBA" id="ARBA00023315"/>
    </source>
</evidence>
<dbReference type="Pfam" id="PF17964">
    <property type="entry name" value="Big_10"/>
    <property type="match status" value="1"/>
</dbReference>
<feature type="region of interest" description="Disordered" evidence="8">
    <location>
        <begin position="414"/>
        <end position="446"/>
    </location>
</feature>
<dbReference type="PANTHER" id="PTHR30582">
    <property type="entry name" value="L,D-TRANSPEPTIDASE"/>
    <property type="match status" value="1"/>
</dbReference>
<feature type="region of interest" description="Disordered" evidence="8">
    <location>
        <begin position="67"/>
        <end position="101"/>
    </location>
</feature>
<feature type="active site" description="Nucleophile" evidence="7">
    <location>
        <position position="365"/>
    </location>
</feature>
<keyword evidence="12" id="KW-1185">Reference proteome</keyword>
<accession>A0ABW2KLX0</accession>
<evidence type="ECO:0000256" key="4">
    <source>
        <dbReference type="ARBA" id="ARBA00022984"/>
    </source>
</evidence>
<dbReference type="CDD" id="cd13432">
    <property type="entry name" value="LDT_IgD_like_2"/>
    <property type="match status" value="1"/>
</dbReference>
<feature type="compositionally biased region" description="Low complexity" evidence="8">
    <location>
        <begin position="82"/>
        <end position="91"/>
    </location>
</feature>
<dbReference type="EMBL" id="JBHTBH010000011">
    <property type="protein sequence ID" value="MFC7330384.1"/>
    <property type="molecule type" value="Genomic_DNA"/>
</dbReference>
<dbReference type="Pfam" id="PF03734">
    <property type="entry name" value="YkuD"/>
    <property type="match status" value="1"/>
</dbReference>
<evidence type="ECO:0000256" key="8">
    <source>
        <dbReference type="SAM" id="MobiDB-lite"/>
    </source>
</evidence>
<keyword evidence="3 7" id="KW-0133">Cell shape</keyword>
<feature type="active site" description="Proton donor/acceptor" evidence="7">
    <location>
        <position position="348"/>
    </location>
</feature>
<dbReference type="PROSITE" id="PS52029">
    <property type="entry name" value="LD_TPASE"/>
    <property type="match status" value="1"/>
</dbReference>
<organism evidence="11 12">
    <name type="scientific">Marinactinospora rubrisoli</name>
    <dbReference type="NCBI Taxonomy" id="2715399"/>
    <lineage>
        <taxon>Bacteria</taxon>
        <taxon>Bacillati</taxon>
        <taxon>Actinomycetota</taxon>
        <taxon>Actinomycetes</taxon>
        <taxon>Streptosporangiales</taxon>
        <taxon>Nocardiopsidaceae</taxon>
        <taxon>Marinactinospora</taxon>
    </lineage>
</organism>
<keyword evidence="9" id="KW-0732">Signal</keyword>
<sequence length="446" mass="47317">MNGSAFPPSLRRMGVGLAVGGLLLATACSGTGADTTGAEGGGDAVELQISPEDGAAEVRPDLPVTVTATNGTITDVKVEQTAPEGAEPAAEQPERSPEDAAGLDAITGSLNEDKTEWVSDWTLTPGSEVTVTATAEDADGETTEVVSSFSTLPATEGQRLELASNFPLSDETVGVGMPIIVNFDLPVQNKAQVEAAMEVVSEKPAVGAWNWFGDQTAVFRTEEYWEPDQNVTVNLHLAGVPAADGVYGVENYQIDFQIGREQITTVDNDTHQAVVESGGETVREFPISNGNGSTRAYTTTSGVHLTMEKYQHLVMDSATVGIPEGHPDYYKLDVDYAVRFSNSGEFLHAAPWNGSLGQANLSHGCTNASTEDARWFYENSLMGDPYVVTGTDRELEVDNGWGYWQRSWDEWLENSAVGEPDATDEPGTPGSPFGAEADAQVSPAAS</sequence>
<evidence type="ECO:0000313" key="12">
    <source>
        <dbReference type="Proteomes" id="UP001596540"/>
    </source>
</evidence>
<gene>
    <name evidence="11" type="ORF">ACFQRF_21890</name>
</gene>
<dbReference type="Proteomes" id="UP001596540">
    <property type="component" value="Unassembled WGS sequence"/>
</dbReference>
<evidence type="ECO:0000256" key="3">
    <source>
        <dbReference type="ARBA" id="ARBA00022960"/>
    </source>
</evidence>
<dbReference type="Gene3D" id="2.60.40.3710">
    <property type="match status" value="1"/>
</dbReference>
<dbReference type="Gene3D" id="2.60.40.3780">
    <property type="match status" value="2"/>
</dbReference>
<evidence type="ECO:0000256" key="2">
    <source>
        <dbReference type="ARBA" id="ARBA00022679"/>
    </source>
</evidence>
<evidence type="ECO:0000256" key="6">
    <source>
        <dbReference type="ARBA" id="ARBA00023316"/>
    </source>
</evidence>
<protein>
    <submittedName>
        <fullName evidence="11">Ig-like domain-containing protein</fullName>
    </submittedName>
</protein>
<comment type="pathway">
    <text evidence="1 7">Cell wall biogenesis; peptidoglycan biosynthesis.</text>
</comment>
<proteinExistence type="predicted"/>
<keyword evidence="2" id="KW-0808">Transferase</keyword>
<evidence type="ECO:0000313" key="11">
    <source>
        <dbReference type="EMBL" id="MFC7330384.1"/>
    </source>
</evidence>
<dbReference type="InterPro" id="IPR005490">
    <property type="entry name" value="LD_TPept_cat_dom"/>
</dbReference>
<reference evidence="12" key="1">
    <citation type="journal article" date="2019" name="Int. J. Syst. Evol. Microbiol.">
        <title>The Global Catalogue of Microorganisms (GCM) 10K type strain sequencing project: providing services to taxonomists for standard genome sequencing and annotation.</title>
        <authorList>
            <consortium name="The Broad Institute Genomics Platform"/>
            <consortium name="The Broad Institute Genome Sequencing Center for Infectious Disease"/>
            <person name="Wu L."/>
            <person name="Ma J."/>
        </authorList>
    </citation>
    <scope>NUCLEOTIDE SEQUENCE [LARGE SCALE GENOMIC DNA]</scope>
    <source>
        <strain evidence="12">CGMCC 4.7382</strain>
    </source>
</reference>
<name>A0ABW2KLX0_9ACTN</name>
<feature type="signal peptide" evidence="9">
    <location>
        <begin position="1"/>
        <end position="32"/>
    </location>
</feature>
<dbReference type="SUPFAM" id="SSF141523">
    <property type="entry name" value="L,D-transpeptidase catalytic domain-like"/>
    <property type="match status" value="1"/>
</dbReference>
<dbReference type="Gene3D" id="2.40.440.10">
    <property type="entry name" value="L,D-transpeptidase catalytic domain-like"/>
    <property type="match status" value="1"/>
</dbReference>
<keyword evidence="6 7" id="KW-0961">Cell wall biogenesis/degradation</keyword>
<dbReference type="InterPro" id="IPR050979">
    <property type="entry name" value="LD-transpeptidase"/>
</dbReference>
<evidence type="ECO:0000256" key="7">
    <source>
        <dbReference type="PROSITE-ProRule" id="PRU01373"/>
    </source>
</evidence>
<evidence type="ECO:0000259" key="10">
    <source>
        <dbReference type="PROSITE" id="PS52029"/>
    </source>
</evidence>
<dbReference type="InterPro" id="IPR038063">
    <property type="entry name" value="Transpep_catalytic_dom"/>
</dbReference>
<evidence type="ECO:0000256" key="9">
    <source>
        <dbReference type="SAM" id="SignalP"/>
    </source>
</evidence>
<dbReference type="RefSeq" id="WP_379873024.1">
    <property type="nucleotide sequence ID" value="NZ_JBHTBH010000011.1"/>
</dbReference>
<comment type="caution">
    <text evidence="11">The sequence shown here is derived from an EMBL/GenBank/DDBJ whole genome shotgun (WGS) entry which is preliminary data.</text>
</comment>
<feature type="domain" description="L,D-TPase catalytic" evidence="10">
    <location>
        <begin position="262"/>
        <end position="389"/>
    </location>
</feature>
<evidence type="ECO:0000256" key="1">
    <source>
        <dbReference type="ARBA" id="ARBA00004752"/>
    </source>
</evidence>
<keyword evidence="4 7" id="KW-0573">Peptidoglycan synthesis</keyword>
<dbReference type="InterPro" id="IPR041280">
    <property type="entry name" value="Big_10"/>
</dbReference>
<dbReference type="CDD" id="cd16913">
    <property type="entry name" value="YkuD_like"/>
    <property type="match status" value="1"/>
</dbReference>
<feature type="chain" id="PRO_5045654049" evidence="9">
    <location>
        <begin position="33"/>
        <end position="446"/>
    </location>
</feature>